<dbReference type="EMBL" id="ABCJ01000004">
    <property type="protein sequence ID" value="EDM23644.1"/>
    <property type="molecule type" value="Genomic_DNA"/>
</dbReference>
<organism evidence="1 2">
    <name type="scientific">Caminibacter mediatlanticus TB-2</name>
    <dbReference type="NCBI Taxonomy" id="391592"/>
    <lineage>
        <taxon>Bacteria</taxon>
        <taxon>Pseudomonadati</taxon>
        <taxon>Campylobacterota</taxon>
        <taxon>Epsilonproteobacteria</taxon>
        <taxon>Nautiliales</taxon>
        <taxon>Nautiliaceae</taxon>
        <taxon>Caminibacter</taxon>
    </lineage>
</organism>
<dbReference type="PANTHER" id="PTHR34934">
    <property type="entry name" value="FLAVIN-DEPENDENT THYMIDYLATE SYNTHASE"/>
    <property type="match status" value="1"/>
</dbReference>
<dbReference type="GO" id="GO:0050797">
    <property type="term" value="F:thymidylate synthase (FAD) activity"/>
    <property type="evidence" value="ECO:0007669"/>
    <property type="project" value="InterPro"/>
</dbReference>
<reference evidence="1 2" key="1">
    <citation type="journal article" date="2011" name="Stand. Genomic Sci.">
        <title>Draft genome sequence of Caminibacter mediatlanticus strain TB-2, an epsilonproteobacterium isolated from a deep-sea hydrothermal vent.</title>
        <authorList>
            <person name="Giovannelli D."/>
            <person name="Ferriera S."/>
            <person name="Johnson J."/>
            <person name="Kravitz S."/>
            <person name="Perez-Rodriguez I."/>
            <person name="Ricci J."/>
            <person name="O'Brien C."/>
            <person name="Voordeckers J.W."/>
            <person name="Bini E."/>
            <person name="Vetriani C."/>
        </authorList>
    </citation>
    <scope>NUCLEOTIDE SEQUENCE [LARGE SCALE GENOMIC DNA]</scope>
    <source>
        <strain evidence="1 2">TB-2</strain>
    </source>
</reference>
<dbReference type="AlphaFoldDB" id="A0AAI9F2B9"/>
<dbReference type="PANTHER" id="PTHR34934:SF1">
    <property type="entry name" value="FLAVIN-DEPENDENT THYMIDYLATE SYNTHASE"/>
    <property type="match status" value="1"/>
</dbReference>
<sequence length="449" mass="53016">MNVKALCTNYKPTDIAVGSARSCYFGKHIITPEDASRWEKKNDLLNSIFKAGHHTTLMHYHFTFLIEGISRLLIWRLLHSHPYYNSEQVSQRYAKMKIDNFTYPKKANKEKWQNYYEEMFKKYENLIEKLTPIIEKVLPKFKKKEAKKRAQEFARYLLPIGMNAHMYHTINVITALRYINAAKVIPEAKDEALELANKLKEEMLKIDENLSPLIEFAENEKVVFPNIDIEKIKKRHNIKDEKVKVFDIVDYEFELNENYAGVLRSSNIYLDESILGSFNSYIKLSLSADAQNQRHRRSMAIRLKLLDIYKRDFYIPPIIEKNNEVREIYINALNHSYDFFEEEKEKLGSEACYAFLNAHNIEIVEHNDFNAFAHKSQMRLCYNAQEEIFDIVYDQVKQLREAGVSAAKNFLPPCAVRLKENIKPYCPEGERFCGIKVWKLDFEEYKRII</sequence>
<dbReference type="GO" id="GO:0050660">
    <property type="term" value="F:flavin adenine dinucleotide binding"/>
    <property type="evidence" value="ECO:0007669"/>
    <property type="project" value="InterPro"/>
</dbReference>
<dbReference type="GO" id="GO:0006231">
    <property type="term" value="P:dTMP biosynthetic process"/>
    <property type="evidence" value="ECO:0007669"/>
    <property type="project" value="InterPro"/>
</dbReference>
<proteinExistence type="predicted"/>
<dbReference type="CDD" id="cd20175">
    <property type="entry name" value="ThyX"/>
    <property type="match status" value="1"/>
</dbReference>
<name>A0AAI9F2B9_9BACT</name>
<evidence type="ECO:0000313" key="1">
    <source>
        <dbReference type="EMBL" id="EDM23644.1"/>
    </source>
</evidence>
<dbReference type="Gene3D" id="3.30.1360.170">
    <property type="match status" value="2"/>
</dbReference>
<dbReference type="Proteomes" id="UP000003288">
    <property type="component" value="Unassembled WGS sequence"/>
</dbReference>
<evidence type="ECO:0000313" key="2">
    <source>
        <dbReference type="Proteomes" id="UP000003288"/>
    </source>
</evidence>
<dbReference type="InterPro" id="IPR003669">
    <property type="entry name" value="Thymidylate_synthase_ThyX"/>
</dbReference>
<dbReference type="InterPro" id="IPR036098">
    <property type="entry name" value="Thymidylate_synthase_ThyX_sf"/>
</dbReference>
<dbReference type="GO" id="GO:0070402">
    <property type="term" value="F:NADPH binding"/>
    <property type="evidence" value="ECO:0007669"/>
    <property type="project" value="TreeGrafter"/>
</dbReference>
<accession>A0AAI9F2B9</accession>
<gene>
    <name evidence="1" type="ORF">CMTB2_05147</name>
</gene>
<comment type="caution">
    <text evidence="1">The sequence shown here is derived from an EMBL/GenBank/DDBJ whole genome shotgun (WGS) entry which is preliminary data.</text>
</comment>
<dbReference type="GO" id="GO:0004799">
    <property type="term" value="F:thymidylate synthase activity"/>
    <property type="evidence" value="ECO:0007669"/>
    <property type="project" value="TreeGrafter"/>
</dbReference>
<dbReference type="SUPFAM" id="SSF69796">
    <property type="entry name" value="Thymidylate synthase-complementing protein Thy1"/>
    <property type="match status" value="2"/>
</dbReference>
<dbReference type="RefSeq" id="WP_007474545.1">
    <property type="nucleotide sequence ID" value="NZ_ABCJ01000004.1"/>
</dbReference>
<dbReference type="Pfam" id="PF02511">
    <property type="entry name" value="Thy1"/>
    <property type="match status" value="2"/>
</dbReference>
<protein>
    <submittedName>
        <fullName evidence="1">Thymidylate synthase</fullName>
    </submittedName>
</protein>
<dbReference type="PROSITE" id="PS51331">
    <property type="entry name" value="THYX"/>
    <property type="match status" value="1"/>
</dbReference>